<keyword evidence="2" id="KW-1185">Reference proteome</keyword>
<dbReference type="AlphaFoldDB" id="A0A4Y7TKH0"/>
<evidence type="ECO:0000313" key="2">
    <source>
        <dbReference type="Proteomes" id="UP000298030"/>
    </source>
</evidence>
<evidence type="ECO:0000313" key="1">
    <source>
        <dbReference type="EMBL" id="TEB34660.1"/>
    </source>
</evidence>
<gene>
    <name evidence="1" type="ORF">FA13DRAFT_1707513</name>
</gene>
<dbReference type="STRING" id="71717.A0A4Y7TKH0"/>
<sequence length="186" mass="21653">MPAQKGQGRNQHLPNHAAAPLDAELELGIARLFYQGKTDNQILDELRDGTYFDTTQYGIGKTRLREYKVTIGCLGARKEGLEVEDIREKMVLLREMYPWSGAREMVDLYLSEEKKKVRRGIVYKYFHQYEPELLEQRKGVVFKKKSWISGGVGHFWALDQHDKWKYKHGLCLHIGVEPFSGLILWL</sequence>
<dbReference type="Proteomes" id="UP000298030">
    <property type="component" value="Unassembled WGS sequence"/>
</dbReference>
<organism evidence="1 2">
    <name type="scientific">Coprinellus micaceus</name>
    <name type="common">Glistening ink-cap mushroom</name>
    <name type="synonym">Coprinus micaceus</name>
    <dbReference type="NCBI Taxonomy" id="71717"/>
    <lineage>
        <taxon>Eukaryota</taxon>
        <taxon>Fungi</taxon>
        <taxon>Dikarya</taxon>
        <taxon>Basidiomycota</taxon>
        <taxon>Agaricomycotina</taxon>
        <taxon>Agaricomycetes</taxon>
        <taxon>Agaricomycetidae</taxon>
        <taxon>Agaricales</taxon>
        <taxon>Agaricineae</taxon>
        <taxon>Psathyrellaceae</taxon>
        <taxon>Coprinellus</taxon>
    </lineage>
</organism>
<name>A0A4Y7TKH0_COPMI</name>
<dbReference type="OrthoDB" id="5946233at2759"/>
<protein>
    <submittedName>
        <fullName evidence="1">Uncharacterized protein</fullName>
    </submittedName>
</protein>
<reference evidence="1 2" key="1">
    <citation type="journal article" date="2019" name="Nat. Ecol. Evol.">
        <title>Megaphylogeny resolves global patterns of mushroom evolution.</title>
        <authorList>
            <person name="Varga T."/>
            <person name="Krizsan K."/>
            <person name="Foldi C."/>
            <person name="Dima B."/>
            <person name="Sanchez-Garcia M."/>
            <person name="Sanchez-Ramirez S."/>
            <person name="Szollosi G.J."/>
            <person name="Szarkandi J.G."/>
            <person name="Papp V."/>
            <person name="Albert L."/>
            <person name="Andreopoulos W."/>
            <person name="Angelini C."/>
            <person name="Antonin V."/>
            <person name="Barry K.W."/>
            <person name="Bougher N.L."/>
            <person name="Buchanan P."/>
            <person name="Buyck B."/>
            <person name="Bense V."/>
            <person name="Catcheside P."/>
            <person name="Chovatia M."/>
            <person name="Cooper J."/>
            <person name="Damon W."/>
            <person name="Desjardin D."/>
            <person name="Finy P."/>
            <person name="Geml J."/>
            <person name="Haridas S."/>
            <person name="Hughes K."/>
            <person name="Justo A."/>
            <person name="Karasinski D."/>
            <person name="Kautmanova I."/>
            <person name="Kiss B."/>
            <person name="Kocsube S."/>
            <person name="Kotiranta H."/>
            <person name="LaButti K.M."/>
            <person name="Lechner B.E."/>
            <person name="Liimatainen K."/>
            <person name="Lipzen A."/>
            <person name="Lukacs Z."/>
            <person name="Mihaltcheva S."/>
            <person name="Morgado L.N."/>
            <person name="Niskanen T."/>
            <person name="Noordeloos M.E."/>
            <person name="Ohm R.A."/>
            <person name="Ortiz-Santana B."/>
            <person name="Ovrebo C."/>
            <person name="Racz N."/>
            <person name="Riley R."/>
            <person name="Savchenko A."/>
            <person name="Shiryaev A."/>
            <person name="Soop K."/>
            <person name="Spirin V."/>
            <person name="Szebenyi C."/>
            <person name="Tomsovsky M."/>
            <person name="Tulloss R.E."/>
            <person name="Uehling J."/>
            <person name="Grigoriev I.V."/>
            <person name="Vagvolgyi C."/>
            <person name="Papp T."/>
            <person name="Martin F.M."/>
            <person name="Miettinen O."/>
            <person name="Hibbett D.S."/>
            <person name="Nagy L.G."/>
        </authorList>
    </citation>
    <scope>NUCLEOTIDE SEQUENCE [LARGE SCALE GENOMIC DNA]</scope>
    <source>
        <strain evidence="1 2">FP101781</strain>
    </source>
</reference>
<dbReference type="EMBL" id="QPFP01000009">
    <property type="protein sequence ID" value="TEB34660.1"/>
    <property type="molecule type" value="Genomic_DNA"/>
</dbReference>
<accession>A0A4Y7TKH0</accession>
<comment type="caution">
    <text evidence="1">The sequence shown here is derived from an EMBL/GenBank/DDBJ whole genome shotgun (WGS) entry which is preliminary data.</text>
</comment>
<proteinExistence type="predicted"/>